<dbReference type="SUPFAM" id="SSF49503">
    <property type="entry name" value="Cupredoxins"/>
    <property type="match status" value="1"/>
</dbReference>
<comment type="caution">
    <text evidence="15">The sequence shown here is derived from an EMBL/GenBank/DDBJ whole genome shotgun (WGS) entry which is preliminary data.</text>
</comment>
<keyword evidence="7 12" id="KW-1133">Transmembrane helix</keyword>
<feature type="domain" description="Phytocyanin" evidence="14">
    <location>
        <begin position="24"/>
        <end position="124"/>
    </location>
</feature>
<keyword evidence="9 12" id="KW-0472">Membrane</keyword>
<dbReference type="CDD" id="cd04216">
    <property type="entry name" value="Phytocyanin"/>
    <property type="match status" value="1"/>
</dbReference>
<evidence type="ECO:0000313" key="15">
    <source>
        <dbReference type="EMBL" id="KAJ7976412.1"/>
    </source>
</evidence>
<evidence type="ECO:0000256" key="13">
    <source>
        <dbReference type="SAM" id="SignalP"/>
    </source>
</evidence>
<dbReference type="Proteomes" id="UP001163823">
    <property type="component" value="Chromosome 3"/>
</dbReference>
<evidence type="ECO:0000256" key="3">
    <source>
        <dbReference type="ARBA" id="ARBA00022692"/>
    </source>
</evidence>
<dbReference type="FunFam" id="2.60.40.420:FF:000067">
    <property type="entry name" value="Cupredoxin superfamily protein"/>
    <property type="match status" value="1"/>
</dbReference>
<dbReference type="GO" id="GO:0005886">
    <property type="term" value="C:plasma membrane"/>
    <property type="evidence" value="ECO:0007669"/>
    <property type="project" value="TreeGrafter"/>
</dbReference>
<keyword evidence="5 13" id="KW-0732">Signal</keyword>
<keyword evidence="8" id="KW-0186">Copper</keyword>
<evidence type="ECO:0000256" key="4">
    <source>
        <dbReference type="ARBA" id="ARBA00022723"/>
    </source>
</evidence>
<dbReference type="PROSITE" id="PS51485">
    <property type="entry name" value="PHYTOCYANIN"/>
    <property type="match status" value="1"/>
</dbReference>
<dbReference type="Pfam" id="PF02298">
    <property type="entry name" value="Cu_bind_like"/>
    <property type="match status" value="1"/>
</dbReference>
<evidence type="ECO:0000256" key="2">
    <source>
        <dbReference type="ARBA" id="ARBA00022448"/>
    </source>
</evidence>
<feature type="chain" id="PRO_5042003258" evidence="13">
    <location>
        <begin position="24"/>
        <end position="155"/>
    </location>
</feature>
<evidence type="ECO:0000256" key="9">
    <source>
        <dbReference type="ARBA" id="ARBA00023136"/>
    </source>
</evidence>
<keyword evidence="10" id="KW-1015">Disulfide bond</keyword>
<dbReference type="KEGG" id="qsa:O6P43_006196"/>
<keyword evidence="11" id="KW-0325">Glycoprotein</keyword>
<dbReference type="InterPro" id="IPR008972">
    <property type="entry name" value="Cupredoxin"/>
</dbReference>
<keyword evidence="16" id="KW-1185">Reference proteome</keyword>
<evidence type="ECO:0000256" key="6">
    <source>
        <dbReference type="ARBA" id="ARBA00022982"/>
    </source>
</evidence>
<evidence type="ECO:0000256" key="7">
    <source>
        <dbReference type="ARBA" id="ARBA00022989"/>
    </source>
</evidence>
<feature type="signal peptide" evidence="13">
    <location>
        <begin position="1"/>
        <end position="23"/>
    </location>
</feature>
<dbReference type="AlphaFoldDB" id="A0AAD7Q7W5"/>
<proteinExistence type="predicted"/>
<evidence type="ECO:0000259" key="14">
    <source>
        <dbReference type="PROSITE" id="PS51485"/>
    </source>
</evidence>
<name>A0AAD7Q7W5_QUISA</name>
<dbReference type="InterPro" id="IPR003245">
    <property type="entry name" value="Phytocyanin_dom"/>
</dbReference>
<evidence type="ECO:0000313" key="16">
    <source>
        <dbReference type="Proteomes" id="UP001163823"/>
    </source>
</evidence>
<evidence type="ECO:0000256" key="11">
    <source>
        <dbReference type="ARBA" id="ARBA00023180"/>
    </source>
</evidence>
<dbReference type="Gene3D" id="2.60.40.420">
    <property type="entry name" value="Cupredoxins - blue copper proteins"/>
    <property type="match status" value="1"/>
</dbReference>
<keyword evidence="2" id="KW-0813">Transport</keyword>
<dbReference type="GO" id="GO:0046872">
    <property type="term" value="F:metal ion binding"/>
    <property type="evidence" value="ECO:0007669"/>
    <property type="project" value="UniProtKB-KW"/>
</dbReference>
<evidence type="ECO:0000256" key="12">
    <source>
        <dbReference type="SAM" id="Phobius"/>
    </source>
</evidence>
<dbReference type="GO" id="GO:0009055">
    <property type="term" value="F:electron transfer activity"/>
    <property type="evidence" value="ECO:0007669"/>
    <property type="project" value="InterPro"/>
</dbReference>
<dbReference type="GO" id="GO:0009610">
    <property type="term" value="P:response to symbiotic fungus"/>
    <property type="evidence" value="ECO:0007669"/>
    <property type="project" value="UniProtKB-ARBA"/>
</dbReference>
<dbReference type="PANTHER" id="PTHR33021:SF533">
    <property type="entry name" value="PHYTOCYANIN DOMAIN-CONTAINING PROTEIN"/>
    <property type="match status" value="1"/>
</dbReference>
<comment type="subcellular location">
    <subcellularLocation>
        <location evidence="1">Membrane</location>
        <topology evidence="1">Single-pass type I membrane protein</topology>
    </subcellularLocation>
</comment>
<evidence type="ECO:0000256" key="5">
    <source>
        <dbReference type="ARBA" id="ARBA00022729"/>
    </source>
</evidence>
<protein>
    <submittedName>
        <fullName evidence="15">Blue copper protein-like</fullName>
    </submittedName>
</protein>
<gene>
    <name evidence="15" type="ORF">O6P43_006196</name>
</gene>
<evidence type="ECO:0000256" key="10">
    <source>
        <dbReference type="ARBA" id="ARBA00023157"/>
    </source>
</evidence>
<dbReference type="EMBL" id="JARAOO010000003">
    <property type="protein sequence ID" value="KAJ7976412.1"/>
    <property type="molecule type" value="Genomic_DNA"/>
</dbReference>
<accession>A0AAD7Q7W5</accession>
<evidence type="ECO:0000256" key="1">
    <source>
        <dbReference type="ARBA" id="ARBA00004479"/>
    </source>
</evidence>
<sequence>MASLINLVILAIFAVLLPSIAMATEHIVGDDKGWTIDFDYENWAKDKVFVVGDTLVFKYKAPNHNVFKVDGTGFQNCTVPPINEALTTGNDVIPLATSGNKWYICGVGTHCSEHGQKLTINVTESSTAAPSARAMISSGYLVFMAAMVGVAAIIV</sequence>
<dbReference type="PANTHER" id="PTHR33021">
    <property type="entry name" value="BLUE COPPER PROTEIN"/>
    <property type="match status" value="1"/>
</dbReference>
<dbReference type="InterPro" id="IPR039391">
    <property type="entry name" value="Phytocyanin-like"/>
</dbReference>
<keyword evidence="4" id="KW-0479">Metal-binding</keyword>
<feature type="transmembrane region" description="Helical" evidence="12">
    <location>
        <begin position="134"/>
        <end position="154"/>
    </location>
</feature>
<reference evidence="15" key="1">
    <citation type="journal article" date="2023" name="Science">
        <title>Elucidation of the pathway for biosynthesis of saponin adjuvants from the soapbark tree.</title>
        <authorList>
            <person name="Reed J."/>
            <person name="Orme A."/>
            <person name="El-Demerdash A."/>
            <person name="Owen C."/>
            <person name="Martin L.B.B."/>
            <person name="Misra R.C."/>
            <person name="Kikuchi S."/>
            <person name="Rejzek M."/>
            <person name="Martin A.C."/>
            <person name="Harkess A."/>
            <person name="Leebens-Mack J."/>
            <person name="Louveau T."/>
            <person name="Stephenson M.J."/>
            <person name="Osbourn A."/>
        </authorList>
    </citation>
    <scope>NUCLEOTIDE SEQUENCE</scope>
    <source>
        <strain evidence="15">S10</strain>
    </source>
</reference>
<keyword evidence="6" id="KW-0249">Electron transport</keyword>
<evidence type="ECO:0000256" key="8">
    <source>
        <dbReference type="ARBA" id="ARBA00023008"/>
    </source>
</evidence>
<organism evidence="15 16">
    <name type="scientific">Quillaja saponaria</name>
    <name type="common">Soap bark tree</name>
    <dbReference type="NCBI Taxonomy" id="32244"/>
    <lineage>
        <taxon>Eukaryota</taxon>
        <taxon>Viridiplantae</taxon>
        <taxon>Streptophyta</taxon>
        <taxon>Embryophyta</taxon>
        <taxon>Tracheophyta</taxon>
        <taxon>Spermatophyta</taxon>
        <taxon>Magnoliopsida</taxon>
        <taxon>eudicotyledons</taxon>
        <taxon>Gunneridae</taxon>
        <taxon>Pentapetalae</taxon>
        <taxon>rosids</taxon>
        <taxon>fabids</taxon>
        <taxon>Fabales</taxon>
        <taxon>Quillajaceae</taxon>
        <taxon>Quillaja</taxon>
    </lineage>
</organism>
<keyword evidence="3 12" id="KW-0812">Transmembrane</keyword>